<keyword evidence="10 12" id="KW-0472">Membrane</keyword>
<comment type="similarity">
    <text evidence="12">Belongs to the glycosyltransferase 4 family. WecA subfamily.</text>
</comment>
<keyword evidence="5 12" id="KW-0808">Transferase</keyword>
<feature type="transmembrane region" description="Helical" evidence="12">
    <location>
        <begin position="99"/>
        <end position="121"/>
    </location>
</feature>
<dbReference type="InterPro" id="IPR000715">
    <property type="entry name" value="Glycosyl_transferase_4"/>
</dbReference>
<feature type="transmembrane region" description="Helical" evidence="12">
    <location>
        <begin position="133"/>
        <end position="151"/>
    </location>
</feature>
<dbReference type="UniPathway" id="UPA00281"/>
<evidence type="ECO:0000256" key="12">
    <source>
        <dbReference type="HAMAP-Rule" id="MF_02030"/>
    </source>
</evidence>
<dbReference type="EMBL" id="MPRL01000056">
    <property type="protein sequence ID" value="OOZ39234.1"/>
    <property type="molecule type" value="Genomic_DNA"/>
</dbReference>
<evidence type="ECO:0000256" key="2">
    <source>
        <dbReference type="ARBA" id="ARBA00022475"/>
    </source>
</evidence>
<keyword evidence="6 12" id="KW-0812">Transmembrane</keyword>
<proteinExistence type="inferred from homology"/>
<dbReference type="AlphaFoldDB" id="A0A1T2L2D7"/>
<dbReference type="InterPro" id="IPR018480">
    <property type="entry name" value="PNAcMuramoyl-5peptid_Trfase_CS"/>
</dbReference>
<evidence type="ECO:0000313" key="15">
    <source>
        <dbReference type="Proteomes" id="UP000191110"/>
    </source>
</evidence>
<dbReference type="EC" id="2.7.8.33" evidence="12"/>
<keyword evidence="8 12" id="KW-0448">Lipopolysaccharide biosynthesis</keyword>
<feature type="transmembrane region" description="Helical" evidence="12">
    <location>
        <begin position="212"/>
        <end position="231"/>
    </location>
</feature>
<evidence type="ECO:0000256" key="6">
    <source>
        <dbReference type="ARBA" id="ARBA00022692"/>
    </source>
</evidence>
<evidence type="ECO:0000256" key="8">
    <source>
        <dbReference type="ARBA" id="ARBA00022985"/>
    </source>
</evidence>
<dbReference type="OrthoDB" id="9783652at2"/>
<dbReference type="GO" id="GO:0044038">
    <property type="term" value="P:cell wall macromolecule biosynthetic process"/>
    <property type="evidence" value="ECO:0007669"/>
    <property type="project" value="TreeGrafter"/>
</dbReference>
<keyword evidence="3 12" id="KW-0997">Cell inner membrane</keyword>
<protein>
    <recommendedName>
        <fullName evidence="12">Undecaprenyl-phosphate alpha-N-acetylglucosaminyl 1-phosphate transferase</fullName>
        <ecNumber evidence="12">2.7.8.33</ecNumber>
    </recommendedName>
    <alternativeName>
        <fullName evidence="12">UDP-GlcNAc:undecaprenyl-phosphate GlcNAc-1-phosphate transferase</fullName>
    </alternativeName>
    <alternativeName>
        <fullName evidence="12">Undecaprenyl-phosphate GlcNAc-1-phosphate transferase</fullName>
    </alternativeName>
</protein>
<evidence type="ECO:0000256" key="11">
    <source>
        <dbReference type="ARBA" id="ARBA00023211"/>
    </source>
</evidence>
<dbReference type="PANTHER" id="PTHR22926:SF3">
    <property type="entry name" value="UNDECAPRENYL-PHOSPHATE ALPHA-N-ACETYLGLUCOSAMINYL 1-PHOSPHATE TRANSFERASE"/>
    <property type="match status" value="1"/>
</dbReference>
<keyword evidence="11 12" id="KW-0464">Manganese</keyword>
<gene>
    <name evidence="12" type="primary">wecA</name>
    <name evidence="14" type="ORF">BOW53_12285</name>
</gene>
<comment type="pathway">
    <text evidence="12">Bacterial outer membrane biogenesis; LPS O-antigen biosynthesis.</text>
</comment>
<dbReference type="GO" id="GO:0016757">
    <property type="term" value="F:glycosyltransferase activity"/>
    <property type="evidence" value="ECO:0007669"/>
    <property type="project" value="UniProtKB-KW"/>
</dbReference>
<comment type="catalytic activity">
    <reaction evidence="12">
        <text>di-trans,octa-cis-undecaprenyl phosphate + UDP-N-acetyl-alpha-D-glucosamine = N-acetyl-alpha-D-glucosaminyl-di-trans,octa-cis-undecaprenyl diphosphate + UMP</text>
        <dbReference type="Rhea" id="RHEA:28090"/>
        <dbReference type="ChEBI" id="CHEBI:57705"/>
        <dbReference type="ChEBI" id="CHEBI:57865"/>
        <dbReference type="ChEBI" id="CHEBI:60392"/>
        <dbReference type="ChEBI" id="CHEBI:62959"/>
        <dbReference type="EC" id="2.7.8.33"/>
    </reaction>
</comment>
<dbReference type="InterPro" id="IPR012750">
    <property type="entry name" value="ECA_WecA-rel"/>
</dbReference>
<dbReference type="Pfam" id="PF00953">
    <property type="entry name" value="Glycos_transf_4"/>
    <property type="match status" value="1"/>
</dbReference>
<feature type="transmembrane region" description="Helical" evidence="12">
    <location>
        <begin position="320"/>
        <end position="340"/>
    </location>
</feature>
<feature type="binding site" evidence="13">
    <location>
        <position position="216"/>
    </location>
    <ligand>
        <name>Mg(2+)</name>
        <dbReference type="ChEBI" id="CHEBI:18420"/>
    </ligand>
</feature>
<dbReference type="GO" id="GO:0000287">
    <property type="term" value="F:magnesium ion binding"/>
    <property type="evidence" value="ECO:0007669"/>
    <property type="project" value="InterPro"/>
</dbReference>
<feature type="transmembrane region" description="Helical" evidence="12">
    <location>
        <begin position="45"/>
        <end position="64"/>
    </location>
</feature>
<keyword evidence="7 12" id="KW-0460">Magnesium</keyword>
<reference evidence="14 15" key="1">
    <citation type="submission" date="2016-11" db="EMBL/GenBank/DDBJ databases">
        <title>Mixed transmission modes and dynamic genome evolution in an obligate animal-bacterial symbiosis.</title>
        <authorList>
            <person name="Russell S.L."/>
            <person name="Corbett-Detig R.B."/>
            <person name="Cavanaugh C.M."/>
        </authorList>
    </citation>
    <scope>NUCLEOTIDE SEQUENCE [LARGE SCALE GENOMIC DNA]</scope>
    <source>
        <strain evidence="14">Sveles-Q1</strain>
    </source>
</reference>
<evidence type="ECO:0000256" key="1">
    <source>
        <dbReference type="ARBA" id="ARBA00004651"/>
    </source>
</evidence>
<dbReference type="Proteomes" id="UP000191110">
    <property type="component" value="Unassembled WGS sequence"/>
</dbReference>
<keyword evidence="4 12" id="KW-0328">Glycosyltransferase</keyword>
<organism evidence="14 15">
    <name type="scientific">Solemya pervernicosa gill symbiont</name>
    <dbReference type="NCBI Taxonomy" id="642797"/>
    <lineage>
        <taxon>Bacteria</taxon>
        <taxon>Pseudomonadati</taxon>
        <taxon>Pseudomonadota</taxon>
        <taxon>Gammaproteobacteria</taxon>
        <taxon>sulfur-oxidizing symbionts</taxon>
    </lineage>
</organism>
<name>A0A1T2L2D7_9GAMM</name>
<keyword evidence="15" id="KW-1185">Reference proteome</keyword>
<evidence type="ECO:0000256" key="3">
    <source>
        <dbReference type="ARBA" id="ARBA00022519"/>
    </source>
</evidence>
<evidence type="ECO:0000256" key="9">
    <source>
        <dbReference type="ARBA" id="ARBA00022989"/>
    </source>
</evidence>
<comment type="subcellular location">
    <subcellularLocation>
        <location evidence="12">Cell inner membrane</location>
        <topology evidence="12">Multi-pass membrane protein</topology>
    </subcellularLocation>
    <subcellularLocation>
        <location evidence="1">Cell membrane</location>
        <topology evidence="1">Multi-pass membrane protein</topology>
    </subcellularLocation>
</comment>
<comment type="cofactor">
    <cofactor evidence="12 13">
        <name>Mg(2+)</name>
        <dbReference type="ChEBI" id="CHEBI:18420"/>
    </cofactor>
</comment>
<evidence type="ECO:0000256" key="7">
    <source>
        <dbReference type="ARBA" id="ARBA00022842"/>
    </source>
</evidence>
<dbReference type="GO" id="GO:0009243">
    <property type="term" value="P:O antigen biosynthetic process"/>
    <property type="evidence" value="ECO:0007669"/>
    <property type="project" value="UniProtKB-UniRule"/>
</dbReference>
<evidence type="ECO:0000256" key="4">
    <source>
        <dbReference type="ARBA" id="ARBA00022676"/>
    </source>
</evidence>
<feature type="transmembrane region" description="Helical" evidence="12">
    <location>
        <begin position="294"/>
        <end position="314"/>
    </location>
</feature>
<comment type="function">
    <text evidence="12">Catalyzes the transfer of the GlcNAc-1-phosphate moiety from UDP-GlcNAc onto the carrier lipid undecaprenyl phosphate (C55-P), yielding GlcNAc-pyrophosphoryl-undecaprenyl (GlcNAc-PP-C55).</text>
</comment>
<keyword evidence="9 12" id="KW-1133">Transmembrane helix</keyword>
<feature type="transmembrane region" description="Helical" evidence="12">
    <location>
        <begin position="158"/>
        <end position="178"/>
    </location>
</feature>
<evidence type="ECO:0000256" key="5">
    <source>
        <dbReference type="ARBA" id="ARBA00022679"/>
    </source>
</evidence>
<dbReference type="GO" id="GO:0005886">
    <property type="term" value="C:plasma membrane"/>
    <property type="evidence" value="ECO:0007669"/>
    <property type="project" value="UniProtKB-SubCell"/>
</dbReference>
<keyword evidence="2 12" id="KW-1003">Cell membrane</keyword>
<dbReference type="GO" id="GO:0071555">
    <property type="term" value="P:cell wall organization"/>
    <property type="evidence" value="ECO:0007669"/>
    <property type="project" value="TreeGrafter"/>
</dbReference>
<feature type="transmembrane region" description="Helical" evidence="12">
    <location>
        <begin position="6"/>
        <end position="24"/>
    </location>
</feature>
<dbReference type="RefSeq" id="WP_078484380.1">
    <property type="nucleotide sequence ID" value="NZ_MPRL01000056.1"/>
</dbReference>
<dbReference type="GO" id="GO:0030145">
    <property type="term" value="F:manganese ion binding"/>
    <property type="evidence" value="ECO:0007669"/>
    <property type="project" value="InterPro"/>
</dbReference>
<dbReference type="HAMAP" id="MF_02030">
    <property type="entry name" value="WecA_Gammaproteo"/>
    <property type="match status" value="1"/>
</dbReference>
<evidence type="ECO:0000256" key="10">
    <source>
        <dbReference type="ARBA" id="ARBA00023136"/>
    </source>
</evidence>
<evidence type="ECO:0000256" key="13">
    <source>
        <dbReference type="PIRSR" id="PIRSR600715-1"/>
    </source>
</evidence>
<feature type="binding site" evidence="13">
    <location>
        <position position="151"/>
    </location>
    <ligand>
        <name>Mg(2+)</name>
        <dbReference type="ChEBI" id="CHEBI:18420"/>
    </ligand>
</feature>
<dbReference type="GO" id="GO:0036380">
    <property type="term" value="F:UDP-N-acetylglucosamine-undecaprenyl-phosphate N-acetylglucosaminephosphotransferase activity"/>
    <property type="evidence" value="ECO:0007669"/>
    <property type="project" value="UniProtKB-UniRule"/>
</dbReference>
<evidence type="ECO:0000313" key="14">
    <source>
        <dbReference type="EMBL" id="OOZ39234.1"/>
    </source>
</evidence>
<dbReference type="PROSITE" id="PS01348">
    <property type="entry name" value="MRAY_2"/>
    <property type="match status" value="1"/>
</dbReference>
<comment type="caution">
    <text evidence="14">The sequence shown here is derived from an EMBL/GenBank/DDBJ whole genome shotgun (WGS) entry which is preliminary data.</text>
</comment>
<feature type="transmembrane region" description="Helical" evidence="12">
    <location>
        <begin position="70"/>
        <end position="87"/>
    </location>
</feature>
<dbReference type="GO" id="GO:0009276">
    <property type="term" value="C:Gram-negative-bacterium-type cell wall"/>
    <property type="evidence" value="ECO:0007669"/>
    <property type="project" value="InterPro"/>
</dbReference>
<accession>A0A1T2L2D7</accession>
<keyword evidence="13" id="KW-0479">Metal-binding</keyword>
<dbReference type="PANTHER" id="PTHR22926">
    <property type="entry name" value="PHOSPHO-N-ACETYLMURAMOYL-PENTAPEPTIDE-TRANSFERASE"/>
    <property type="match status" value="1"/>
</dbReference>
<comment type="cofactor">
    <cofactor evidence="12">
        <name>Mn(2+)</name>
        <dbReference type="ChEBI" id="CHEBI:29035"/>
    </cofactor>
</comment>
<feature type="transmembrane region" description="Helical" evidence="12">
    <location>
        <begin position="184"/>
        <end position="200"/>
    </location>
</feature>
<feature type="transmembrane region" description="Helical" evidence="12">
    <location>
        <begin position="243"/>
        <end position="262"/>
    </location>
</feature>
<dbReference type="CDD" id="cd06853">
    <property type="entry name" value="GT_WecA_like"/>
    <property type="match status" value="1"/>
</dbReference>
<sequence>MQENIILLIISFILTLFLASYLRPMAIKVGLVDLPSQRKHHSGEVPLLGGVAMGVTFLAVLILSGVPLDGYRVLIGGGLLLIFVGVLDDIHELSATARMVIQISVALLMVTLDGVVSASLGNLLGLGSIEMDAWAIPFTVLAVVGVINAVNMSDGIDGLAGGIVLIAVAFLALVAALSGRTSDLTVLMVLIGVVAGFLIYNFPSRFSNQSKIFMGDSGSTLLGFLVVWFMLSLSQGEGSELRPVTALWILAYPIMDMAAIMIRRKLKGRSLFAPDREHLHHVFLLTGYSSRKTVTTLLLINLLLGSIGIVSQIMGVAEYVMFYAFLLLMLAYLFALRHAWKLMRAIKSDG</sequence>